<evidence type="ECO:0000313" key="2">
    <source>
        <dbReference type="Proteomes" id="UP000658514"/>
    </source>
</evidence>
<gene>
    <name evidence="1" type="ORF">H6G24_30850</name>
</gene>
<dbReference type="EMBL" id="JACJQH010000069">
    <property type="protein sequence ID" value="MBD2199823.1"/>
    <property type="molecule type" value="Genomic_DNA"/>
</dbReference>
<reference evidence="1 2" key="1">
    <citation type="journal article" date="2020" name="ISME J.">
        <title>Comparative genomics reveals insights into cyanobacterial evolution and habitat adaptation.</title>
        <authorList>
            <person name="Chen M.Y."/>
            <person name="Teng W.K."/>
            <person name="Zhao L."/>
            <person name="Hu C.X."/>
            <person name="Zhou Y.K."/>
            <person name="Han B.P."/>
            <person name="Song L.R."/>
            <person name="Shu W.S."/>
        </authorList>
    </citation>
    <scope>NUCLEOTIDE SEQUENCE [LARGE SCALE GENOMIC DNA]</scope>
    <source>
        <strain evidence="1 2">FACHB-288</strain>
    </source>
</reference>
<sequence>MRLIKKSEKLLLNKIKGMEEIEETNIQDDIIDAPESIALENQILDVESREPNYIPLRDNPVVQSVGNTGWQVSEIWKDIRLDNF</sequence>
<keyword evidence="2" id="KW-1185">Reference proteome</keyword>
<name>A0ABR8AKL7_9CYAN</name>
<evidence type="ECO:0000313" key="1">
    <source>
        <dbReference type="EMBL" id="MBD2199823.1"/>
    </source>
</evidence>
<comment type="caution">
    <text evidence="1">The sequence shown here is derived from an EMBL/GenBank/DDBJ whole genome shotgun (WGS) entry which is preliminary data.</text>
</comment>
<dbReference type="Proteomes" id="UP000658514">
    <property type="component" value="Unassembled WGS sequence"/>
</dbReference>
<accession>A0ABR8AKL7</accession>
<protein>
    <submittedName>
        <fullName evidence="1">Uncharacterized protein</fullName>
    </submittedName>
</protein>
<organism evidence="1 2">
    <name type="scientific">Calothrix parietina FACHB-288</name>
    <dbReference type="NCBI Taxonomy" id="2692896"/>
    <lineage>
        <taxon>Bacteria</taxon>
        <taxon>Bacillati</taxon>
        <taxon>Cyanobacteriota</taxon>
        <taxon>Cyanophyceae</taxon>
        <taxon>Nostocales</taxon>
        <taxon>Calotrichaceae</taxon>
        <taxon>Calothrix</taxon>
    </lineage>
</organism>
<proteinExistence type="predicted"/>
<dbReference type="RefSeq" id="WP_190549754.1">
    <property type="nucleotide sequence ID" value="NZ_CAWPNO010000105.1"/>
</dbReference>